<evidence type="ECO:0000256" key="9">
    <source>
        <dbReference type="SAM" id="MobiDB-lite"/>
    </source>
</evidence>
<evidence type="ECO:0000259" key="10">
    <source>
        <dbReference type="PROSITE" id="PS50048"/>
    </source>
</evidence>
<dbReference type="GO" id="GO:0006351">
    <property type="term" value="P:DNA-templated transcription"/>
    <property type="evidence" value="ECO:0007669"/>
    <property type="project" value="InterPro"/>
</dbReference>
<dbReference type="EMBL" id="KV750393">
    <property type="protein sequence ID" value="OCL04980.1"/>
    <property type="molecule type" value="Genomic_DNA"/>
</dbReference>
<dbReference type="Proteomes" id="UP000250140">
    <property type="component" value="Unassembled WGS sequence"/>
</dbReference>
<feature type="coiled-coil region" evidence="8">
    <location>
        <begin position="80"/>
        <end position="107"/>
    </location>
</feature>
<evidence type="ECO:0000256" key="5">
    <source>
        <dbReference type="ARBA" id="ARBA00023125"/>
    </source>
</evidence>
<dbReference type="CDD" id="cd00067">
    <property type="entry name" value="GAL4"/>
    <property type="match status" value="1"/>
</dbReference>
<dbReference type="PROSITE" id="PS50048">
    <property type="entry name" value="ZN2_CY6_FUNGAL_2"/>
    <property type="match status" value="1"/>
</dbReference>
<reference evidence="11 12" key="1">
    <citation type="journal article" date="2016" name="Nat. Commun.">
        <title>Ectomycorrhizal ecology is imprinted in the genome of the dominant symbiotic fungus Cenococcum geophilum.</title>
        <authorList>
            <consortium name="DOE Joint Genome Institute"/>
            <person name="Peter M."/>
            <person name="Kohler A."/>
            <person name="Ohm R.A."/>
            <person name="Kuo A."/>
            <person name="Krutzmann J."/>
            <person name="Morin E."/>
            <person name="Arend M."/>
            <person name="Barry K.W."/>
            <person name="Binder M."/>
            <person name="Choi C."/>
            <person name="Clum A."/>
            <person name="Copeland A."/>
            <person name="Grisel N."/>
            <person name="Haridas S."/>
            <person name="Kipfer T."/>
            <person name="LaButti K."/>
            <person name="Lindquist E."/>
            <person name="Lipzen A."/>
            <person name="Maire R."/>
            <person name="Meier B."/>
            <person name="Mihaltcheva S."/>
            <person name="Molinier V."/>
            <person name="Murat C."/>
            <person name="Poggeler S."/>
            <person name="Quandt C.A."/>
            <person name="Sperisen C."/>
            <person name="Tritt A."/>
            <person name="Tisserant E."/>
            <person name="Crous P.W."/>
            <person name="Henrissat B."/>
            <person name="Nehls U."/>
            <person name="Egli S."/>
            <person name="Spatafora J.W."/>
            <person name="Grigoriev I.V."/>
            <person name="Martin F.M."/>
        </authorList>
    </citation>
    <scope>NUCLEOTIDE SEQUENCE [LARGE SCALE GENOMIC DNA]</scope>
    <source>
        <strain evidence="11 12">CBS 207.34</strain>
    </source>
</reference>
<evidence type="ECO:0000256" key="1">
    <source>
        <dbReference type="ARBA" id="ARBA00004123"/>
    </source>
</evidence>
<keyword evidence="12" id="KW-1185">Reference proteome</keyword>
<comment type="subcellular location">
    <subcellularLocation>
        <location evidence="1">Nucleus</location>
    </subcellularLocation>
</comment>
<feature type="region of interest" description="Disordered" evidence="9">
    <location>
        <begin position="638"/>
        <end position="658"/>
    </location>
</feature>
<evidence type="ECO:0000256" key="3">
    <source>
        <dbReference type="ARBA" id="ARBA00022833"/>
    </source>
</evidence>
<evidence type="ECO:0000256" key="8">
    <source>
        <dbReference type="SAM" id="Coils"/>
    </source>
</evidence>
<organism evidence="11 12">
    <name type="scientific">Glonium stellatum</name>
    <dbReference type="NCBI Taxonomy" id="574774"/>
    <lineage>
        <taxon>Eukaryota</taxon>
        <taxon>Fungi</taxon>
        <taxon>Dikarya</taxon>
        <taxon>Ascomycota</taxon>
        <taxon>Pezizomycotina</taxon>
        <taxon>Dothideomycetes</taxon>
        <taxon>Pleosporomycetidae</taxon>
        <taxon>Gloniales</taxon>
        <taxon>Gloniaceae</taxon>
        <taxon>Glonium</taxon>
    </lineage>
</organism>
<evidence type="ECO:0000256" key="2">
    <source>
        <dbReference type="ARBA" id="ARBA00022723"/>
    </source>
</evidence>
<evidence type="ECO:0000256" key="4">
    <source>
        <dbReference type="ARBA" id="ARBA00023015"/>
    </source>
</evidence>
<name>A0A8E2EUP6_9PEZI</name>
<protein>
    <recommendedName>
        <fullName evidence="10">Zn(2)-C6 fungal-type domain-containing protein</fullName>
    </recommendedName>
</protein>
<feature type="compositionally biased region" description="Low complexity" evidence="9">
    <location>
        <begin position="638"/>
        <end position="655"/>
    </location>
</feature>
<dbReference type="Gene3D" id="4.10.240.10">
    <property type="entry name" value="Zn(2)-C6 fungal-type DNA-binding domain"/>
    <property type="match status" value="1"/>
</dbReference>
<dbReference type="Pfam" id="PF04082">
    <property type="entry name" value="Fungal_trans"/>
    <property type="match status" value="1"/>
</dbReference>
<feature type="region of interest" description="Disordered" evidence="9">
    <location>
        <begin position="1"/>
        <end position="39"/>
    </location>
</feature>
<keyword evidence="7" id="KW-0539">Nucleus</keyword>
<dbReference type="CDD" id="cd12148">
    <property type="entry name" value="fungal_TF_MHR"/>
    <property type="match status" value="1"/>
</dbReference>
<dbReference type="GO" id="GO:0003677">
    <property type="term" value="F:DNA binding"/>
    <property type="evidence" value="ECO:0007669"/>
    <property type="project" value="UniProtKB-KW"/>
</dbReference>
<keyword evidence="4" id="KW-0805">Transcription regulation</keyword>
<evidence type="ECO:0000256" key="7">
    <source>
        <dbReference type="ARBA" id="ARBA00023242"/>
    </source>
</evidence>
<keyword evidence="6" id="KW-0804">Transcription</keyword>
<evidence type="ECO:0000313" key="12">
    <source>
        <dbReference type="Proteomes" id="UP000250140"/>
    </source>
</evidence>
<dbReference type="PANTHER" id="PTHR31313:SF4">
    <property type="entry name" value="CONIDIAL DEVELOPMENT PROTEIN FLUFFY"/>
    <property type="match status" value="1"/>
</dbReference>
<dbReference type="GO" id="GO:0000981">
    <property type="term" value="F:DNA-binding transcription factor activity, RNA polymerase II-specific"/>
    <property type="evidence" value="ECO:0007669"/>
    <property type="project" value="InterPro"/>
</dbReference>
<dbReference type="PROSITE" id="PS00463">
    <property type="entry name" value="ZN2_CY6_FUNGAL_1"/>
    <property type="match status" value="1"/>
</dbReference>
<evidence type="ECO:0000313" key="11">
    <source>
        <dbReference type="EMBL" id="OCL04980.1"/>
    </source>
</evidence>
<keyword evidence="2" id="KW-0479">Metal-binding</keyword>
<dbReference type="GO" id="GO:0005634">
    <property type="term" value="C:nucleus"/>
    <property type="evidence" value="ECO:0007669"/>
    <property type="project" value="UniProtKB-SubCell"/>
</dbReference>
<dbReference type="InterPro" id="IPR007219">
    <property type="entry name" value="XnlR_reg_dom"/>
</dbReference>
<dbReference type="SMART" id="SM00906">
    <property type="entry name" value="Fungal_trans"/>
    <property type="match status" value="1"/>
</dbReference>
<proteinExistence type="predicted"/>
<dbReference type="InterPro" id="IPR036864">
    <property type="entry name" value="Zn2-C6_fun-type_DNA-bd_sf"/>
</dbReference>
<keyword evidence="3" id="KW-0862">Zinc</keyword>
<dbReference type="OrthoDB" id="2162761at2759"/>
<dbReference type="PANTHER" id="PTHR31313">
    <property type="entry name" value="TY1 ENHANCER ACTIVATOR"/>
    <property type="match status" value="1"/>
</dbReference>
<dbReference type="InterPro" id="IPR001138">
    <property type="entry name" value="Zn2Cys6_DnaBD"/>
</dbReference>
<accession>A0A8E2EUP6</accession>
<dbReference type="GO" id="GO:0008270">
    <property type="term" value="F:zinc ion binding"/>
    <property type="evidence" value="ECO:0007669"/>
    <property type="project" value="InterPro"/>
</dbReference>
<dbReference type="Pfam" id="PF00172">
    <property type="entry name" value="Zn_clus"/>
    <property type="match status" value="1"/>
</dbReference>
<feature type="domain" description="Zn(2)-C6 fungal-type" evidence="10">
    <location>
        <begin position="48"/>
        <end position="78"/>
    </location>
</feature>
<keyword evidence="8" id="KW-0175">Coiled coil</keyword>
<dbReference type="AlphaFoldDB" id="A0A8E2EUP6"/>
<evidence type="ECO:0000256" key="6">
    <source>
        <dbReference type="ARBA" id="ARBA00023163"/>
    </source>
</evidence>
<dbReference type="InterPro" id="IPR051615">
    <property type="entry name" value="Transcr_Regulatory_Elem"/>
</dbReference>
<gene>
    <name evidence="11" type="ORF">AOQ84DRAFT_299807</name>
</gene>
<dbReference type="SUPFAM" id="SSF57701">
    <property type="entry name" value="Zn2/Cys6 DNA-binding domain"/>
    <property type="match status" value="1"/>
</dbReference>
<keyword evidence="5" id="KW-0238">DNA-binding</keyword>
<sequence length="752" mass="84030">MSGRPILPLPSKFAAQPFQRDQSPDRPGQPPGPNRPTYAKRGKITIVACVPCRRRKTKCDGKRPACSQCIARDGSCLYDMTDEQRRLTFLRDNVEHLEEEKGALENLAYTLQNGTEEQVAEILNRLRSHEDIHQIAQSLSGGRFSAEQGESSVSGPSSGCELKPHTLLQVLSTRDFEVTPGIEADYSSREQMFGLVKGTGTHADDPGRAPDAHTPLMNQPWTSVTDDYEFIEHLLSLYFSWQHSFFQSFPEKLFREDMVTGRTKYCSRLLVNAICAAGCLLSRRPEARRDPNDPKTAGLDFFDGAVALLNETRTSNIPTTAALYLLCHVEGNRGQLSSLWMYSGRSSRMALDINLHLRSDKLPNEQLTGSANKEETARLHAFWGCFIADQVTSFTLGRLPQIPTNAITVDLPPINKEEDEEEWLAYDVPSGKRPGARSTTFNQVAALSKIVNSTLQMFFAPAQILSGSILLDEYNKYLQWYRRLPAIISSINDAPPHVLCLHMYYHAAVLLLFRPFLKAKFTESDVSPREVCRQSANAISDIFAQHRRLYDLVGIYTFQVHCLLTACTIHIINVPTISSTNYLTAACDSFQDLVHRNEWATGSLNIIKGLVQKWNIILPIEAETALYRNQEVLSSFDFGSGSGSQSPPSSTSGASVYRPEKRAHFLNPSSQVMQKRQRLAPRETSTQPMNYLFAPFPNQPAPLLGPIHTSTSADTEWNDELNKVAQGFDGLNFSGDDWFDPFMGYQGESSGL</sequence>
<dbReference type="SMART" id="SM00066">
    <property type="entry name" value="GAL4"/>
    <property type="match status" value="1"/>
</dbReference>